<name>A0A2P2NX76_RHIMU</name>
<dbReference type="AlphaFoldDB" id="A0A2P2NX76"/>
<proteinExistence type="predicted"/>
<dbReference type="EMBL" id="GGEC01066633">
    <property type="protein sequence ID" value="MBX47117.1"/>
    <property type="molecule type" value="Transcribed_RNA"/>
</dbReference>
<protein>
    <submittedName>
        <fullName evidence="1">Uncharacterized protein</fullName>
    </submittedName>
</protein>
<evidence type="ECO:0000313" key="1">
    <source>
        <dbReference type="EMBL" id="MBX47117.1"/>
    </source>
</evidence>
<organism evidence="1">
    <name type="scientific">Rhizophora mucronata</name>
    <name type="common">Asiatic mangrove</name>
    <dbReference type="NCBI Taxonomy" id="61149"/>
    <lineage>
        <taxon>Eukaryota</taxon>
        <taxon>Viridiplantae</taxon>
        <taxon>Streptophyta</taxon>
        <taxon>Embryophyta</taxon>
        <taxon>Tracheophyta</taxon>
        <taxon>Spermatophyta</taxon>
        <taxon>Magnoliopsida</taxon>
        <taxon>eudicotyledons</taxon>
        <taxon>Gunneridae</taxon>
        <taxon>Pentapetalae</taxon>
        <taxon>rosids</taxon>
        <taxon>fabids</taxon>
        <taxon>Malpighiales</taxon>
        <taxon>Rhizophoraceae</taxon>
        <taxon>Rhizophora</taxon>
    </lineage>
</organism>
<reference evidence="1" key="1">
    <citation type="submission" date="2018-02" db="EMBL/GenBank/DDBJ databases">
        <title>Rhizophora mucronata_Transcriptome.</title>
        <authorList>
            <person name="Meera S.P."/>
            <person name="Sreeshan A."/>
            <person name="Augustine A."/>
        </authorList>
    </citation>
    <scope>NUCLEOTIDE SEQUENCE</scope>
    <source>
        <tissue evidence="1">Leaf</tissue>
    </source>
</reference>
<accession>A0A2P2NX76</accession>
<sequence length="36" mass="4368">MYPAPTKQCHPNYWAWIHRHALNKLHCFMKATRTSQ</sequence>